<dbReference type="SMART" id="SM00387">
    <property type="entry name" value="HATPase_c"/>
    <property type="match status" value="1"/>
</dbReference>
<comment type="catalytic activity">
    <reaction evidence="1">
        <text>ATP + protein L-histidine = ADP + protein N-phospho-L-histidine.</text>
        <dbReference type="EC" id="2.7.13.3"/>
    </reaction>
</comment>
<dbReference type="PROSITE" id="PS50109">
    <property type="entry name" value="HIS_KIN"/>
    <property type="match status" value="1"/>
</dbReference>
<keyword evidence="8" id="KW-0812">Transmembrane</keyword>
<evidence type="ECO:0000313" key="12">
    <source>
        <dbReference type="Proteomes" id="UP000185678"/>
    </source>
</evidence>
<keyword evidence="8" id="KW-1133">Transmembrane helix</keyword>
<dbReference type="PRINTS" id="PR00344">
    <property type="entry name" value="BCTRLSENSOR"/>
</dbReference>
<dbReference type="STRING" id="80876.SAMN05421779_11162"/>
<dbReference type="InterPro" id="IPR011006">
    <property type="entry name" value="CheY-like_superfamily"/>
</dbReference>
<evidence type="ECO:0000256" key="1">
    <source>
        <dbReference type="ARBA" id="ARBA00000085"/>
    </source>
</evidence>
<dbReference type="Pfam" id="PF08447">
    <property type="entry name" value="PAS_3"/>
    <property type="match status" value="1"/>
</dbReference>
<evidence type="ECO:0000256" key="4">
    <source>
        <dbReference type="ARBA" id="ARBA00022741"/>
    </source>
</evidence>
<dbReference type="CDD" id="cd12915">
    <property type="entry name" value="PDC2_DGC_like"/>
    <property type="match status" value="1"/>
</dbReference>
<dbReference type="GO" id="GO:0004673">
    <property type="term" value="F:protein histidine kinase activity"/>
    <property type="evidence" value="ECO:0007669"/>
    <property type="project" value="UniProtKB-EC"/>
</dbReference>
<dbReference type="SUPFAM" id="SSF52172">
    <property type="entry name" value="CheY-like"/>
    <property type="match status" value="1"/>
</dbReference>
<evidence type="ECO:0000313" key="11">
    <source>
        <dbReference type="EMBL" id="SIT18819.1"/>
    </source>
</evidence>
<evidence type="ECO:0000259" key="9">
    <source>
        <dbReference type="PROSITE" id="PS50109"/>
    </source>
</evidence>
<keyword evidence="5" id="KW-0418">Kinase</keyword>
<dbReference type="Gene3D" id="2.10.70.100">
    <property type="match status" value="1"/>
</dbReference>
<feature type="domain" description="PAC" evidence="10">
    <location>
        <begin position="473"/>
        <end position="525"/>
    </location>
</feature>
<dbReference type="Gene3D" id="3.30.450.20">
    <property type="entry name" value="PAS domain"/>
    <property type="match status" value="2"/>
</dbReference>
<accession>A0A1N7Q7T9</accession>
<gene>
    <name evidence="11" type="ORF">SAMN05421779_11162</name>
</gene>
<dbReference type="GO" id="GO:0005524">
    <property type="term" value="F:ATP binding"/>
    <property type="evidence" value="ECO:0007669"/>
    <property type="project" value="UniProtKB-KW"/>
</dbReference>
<feature type="transmembrane region" description="Helical" evidence="8">
    <location>
        <begin position="355"/>
        <end position="373"/>
    </location>
</feature>
<protein>
    <recommendedName>
        <fullName evidence="2">histidine kinase</fullName>
        <ecNumber evidence="2">2.7.13.3</ecNumber>
    </recommendedName>
</protein>
<keyword evidence="7" id="KW-0902">Two-component regulatory system</keyword>
<dbReference type="InterPro" id="IPR000014">
    <property type="entry name" value="PAS"/>
</dbReference>
<evidence type="ECO:0000256" key="7">
    <source>
        <dbReference type="ARBA" id="ARBA00023012"/>
    </source>
</evidence>
<dbReference type="PANTHER" id="PTHR43065:SF46">
    <property type="entry name" value="C4-DICARBOXYLATE TRANSPORT SENSOR PROTEIN DCTB"/>
    <property type="match status" value="1"/>
</dbReference>
<dbReference type="Proteomes" id="UP000185678">
    <property type="component" value="Unassembled WGS sequence"/>
</dbReference>
<dbReference type="InterPro" id="IPR004358">
    <property type="entry name" value="Sig_transdc_His_kin-like_C"/>
</dbReference>
<dbReference type="Gene3D" id="3.30.565.10">
    <property type="entry name" value="Histidine kinase-like ATPase, C-terminal domain"/>
    <property type="match status" value="1"/>
</dbReference>
<feature type="domain" description="Histidine kinase" evidence="9">
    <location>
        <begin position="538"/>
        <end position="816"/>
    </location>
</feature>
<name>A0A1N7Q7T9_9PROT</name>
<dbReference type="SUPFAM" id="SSF55785">
    <property type="entry name" value="PYP-like sensor domain (PAS domain)"/>
    <property type="match status" value="1"/>
</dbReference>
<evidence type="ECO:0000256" key="6">
    <source>
        <dbReference type="ARBA" id="ARBA00022840"/>
    </source>
</evidence>
<keyword evidence="12" id="KW-1185">Reference proteome</keyword>
<dbReference type="InterPro" id="IPR001610">
    <property type="entry name" value="PAC"/>
</dbReference>
<dbReference type="PROSITE" id="PS50113">
    <property type="entry name" value="PAC"/>
    <property type="match status" value="1"/>
</dbReference>
<dbReference type="InterPro" id="IPR036890">
    <property type="entry name" value="HATPase_C_sf"/>
</dbReference>
<sequence length="976" mass="104324">MARGMTWPRLAPMAKTLLRWRQRWWGLGHSLWQRPLLGGVLVVVVSLGMVLYAVADFDHQRVRVGVEQTARSLSLALRESVARSFAEVDRLLVTVGHGIETGERAQLPQASLLPPYVRTLSIVSADGETLERVGDADGLSSAELYRYLQGLPQAAPPPVKQDGVVVIAGDARETPGQGMRLGAVVISPPYAIPVTPEGTGEGHGGERRVFVSRAVYGEGQTVRGWVVATLDPNVFGGFYRALDMADSSEMVVLRRDGEVIGRAPYRVAGAAGSWRGSLLFRRLLEQASQGLYWGQNGDLAARLDSRVETSQPPGMFSLGGTAPFVYGYAALADYPLVVVVGVPARDAFASWGARALTLVLVGCSGVFALLFLARQVSVYLRSLHQSEQRYRAAETHLSHAQSLAHIGSWEWSLRDNRMWWSAELARICGLSGSTGRGSAANPSYEMFLTLVHPEDRARTAIVVGKALEDGQAFSIDYRIRRHDGSVRHLHHEGQCVLEEDGSVGRMDCVIQDVTESATLHAQLAQAAKLSTLGEMPAGMAHELSQPLNIVKMSVEGALLELEARDGRLRAEDAVLSPALRRAVAQESDAGWLASGIARAGGRSEADGGVSSVPPAIHAALQRVASQADRMGQILEHIRIFSQRDTAPVHIFDGITAVAVAGQVMQGQCADAGIELRIDLPPQRAAVKGRAVQLEQVLVNLLSNAKDSVLGHLGKGYREQRSLPLAAGVPPRGFIRLSGRVVGGDLHIVVSDNGGGIPASLSNRLFEPFFTTKSIGQGAGLGLSVAYGIITAMGGSLSARNDEQGGACFEIRLPLETGAVLAGPLAEQPRRVEPVENQMRTVPDAANAWRILLIESETGQSSLLRAALIAKGLDVLVASKDEEAVGLLRSKAVQLVLIDAENVARAEVIERGSGVVQAVRRVDPLVPILHILPPADAEAPFGPTPAGARGVYRLPMPAERSRLLAMICALLEDEGGA</sequence>
<dbReference type="GO" id="GO:0000160">
    <property type="term" value="P:phosphorelay signal transduction system"/>
    <property type="evidence" value="ECO:0007669"/>
    <property type="project" value="UniProtKB-KW"/>
</dbReference>
<dbReference type="InterPro" id="IPR000700">
    <property type="entry name" value="PAS-assoc_C"/>
</dbReference>
<proteinExistence type="predicted"/>
<organism evidence="11 12">
    <name type="scientific">Insolitispirillum peregrinum</name>
    <dbReference type="NCBI Taxonomy" id="80876"/>
    <lineage>
        <taxon>Bacteria</taxon>
        <taxon>Pseudomonadati</taxon>
        <taxon>Pseudomonadota</taxon>
        <taxon>Alphaproteobacteria</taxon>
        <taxon>Rhodospirillales</taxon>
        <taxon>Novispirillaceae</taxon>
        <taxon>Insolitispirillum</taxon>
    </lineage>
</organism>
<dbReference type="SMART" id="SM00086">
    <property type="entry name" value="PAC"/>
    <property type="match status" value="1"/>
</dbReference>
<keyword evidence="4" id="KW-0547">Nucleotide-binding</keyword>
<evidence type="ECO:0000259" key="10">
    <source>
        <dbReference type="PROSITE" id="PS50113"/>
    </source>
</evidence>
<evidence type="ECO:0000256" key="2">
    <source>
        <dbReference type="ARBA" id="ARBA00012438"/>
    </source>
</evidence>
<dbReference type="SUPFAM" id="SSF55874">
    <property type="entry name" value="ATPase domain of HSP90 chaperone/DNA topoisomerase II/histidine kinase"/>
    <property type="match status" value="1"/>
</dbReference>
<dbReference type="InterPro" id="IPR003594">
    <property type="entry name" value="HATPase_dom"/>
</dbReference>
<feature type="transmembrane region" description="Helical" evidence="8">
    <location>
        <begin position="36"/>
        <end position="55"/>
    </location>
</feature>
<dbReference type="InterPro" id="IPR013655">
    <property type="entry name" value="PAS_fold_3"/>
</dbReference>
<dbReference type="PANTHER" id="PTHR43065">
    <property type="entry name" value="SENSOR HISTIDINE KINASE"/>
    <property type="match status" value="1"/>
</dbReference>
<dbReference type="InterPro" id="IPR035965">
    <property type="entry name" value="PAS-like_dom_sf"/>
</dbReference>
<dbReference type="OrthoDB" id="9796100at2"/>
<dbReference type="Pfam" id="PF02518">
    <property type="entry name" value="HATPase_c"/>
    <property type="match status" value="1"/>
</dbReference>
<dbReference type="InterPro" id="IPR005467">
    <property type="entry name" value="His_kinase_dom"/>
</dbReference>
<keyword evidence="3" id="KW-0808">Transferase</keyword>
<keyword evidence="6" id="KW-0067">ATP-binding</keyword>
<dbReference type="CDD" id="cd00130">
    <property type="entry name" value="PAS"/>
    <property type="match status" value="1"/>
</dbReference>
<evidence type="ECO:0000256" key="5">
    <source>
        <dbReference type="ARBA" id="ARBA00022777"/>
    </source>
</evidence>
<reference evidence="11 12" key="1">
    <citation type="submission" date="2017-01" db="EMBL/GenBank/DDBJ databases">
        <authorList>
            <person name="Mah S.A."/>
            <person name="Swanson W.J."/>
            <person name="Moy G.W."/>
            <person name="Vacquier V.D."/>
        </authorList>
    </citation>
    <scope>NUCLEOTIDE SEQUENCE [LARGE SCALE GENOMIC DNA]</scope>
    <source>
        <strain evidence="11 12">DSM 11589</strain>
    </source>
</reference>
<dbReference type="EC" id="2.7.13.3" evidence="2"/>
<keyword evidence="8" id="KW-0472">Membrane</keyword>
<dbReference type="RefSeq" id="WP_076402065.1">
    <property type="nucleotide sequence ID" value="NZ_FTOA01000011.1"/>
</dbReference>
<dbReference type="EMBL" id="FTOA01000011">
    <property type="protein sequence ID" value="SIT18819.1"/>
    <property type="molecule type" value="Genomic_DNA"/>
</dbReference>
<dbReference type="Gene3D" id="1.10.287.130">
    <property type="match status" value="1"/>
</dbReference>
<dbReference type="AlphaFoldDB" id="A0A1N7Q7T9"/>
<evidence type="ECO:0000256" key="8">
    <source>
        <dbReference type="SAM" id="Phobius"/>
    </source>
</evidence>
<evidence type="ECO:0000256" key="3">
    <source>
        <dbReference type="ARBA" id="ARBA00022679"/>
    </source>
</evidence>
<dbReference type="Gene3D" id="3.40.50.2300">
    <property type="match status" value="1"/>
</dbReference>